<keyword evidence="5" id="KW-1185">Reference proteome</keyword>
<feature type="transmembrane region" description="Helical" evidence="2">
    <location>
        <begin position="140"/>
        <end position="161"/>
    </location>
</feature>
<feature type="transmembrane region" description="Helical" evidence="2">
    <location>
        <begin position="432"/>
        <end position="449"/>
    </location>
</feature>
<feature type="transmembrane region" description="Helical" evidence="2">
    <location>
        <begin position="408"/>
        <end position="426"/>
    </location>
</feature>
<dbReference type="PANTHER" id="PTHR19346:SF2">
    <property type="entry name" value="SOLUTE CARRIER FAMILY 35 MEMBER F4"/>
    <property type="match status" value="1"/>
</dbReference>
<dbReference type="PANTHER" id="PTHR19346">
    <property type="entry name" value="SUGAR PHOSPHATE TRANSPORTER DOMAIN-CONTAINING PROTEIN"/>
    <property type="match status" value="1"/>
</dbReference>
<dbReference type="InterPro" id="IPR026505">
    <property type="entry name" value="Solute_c_fam_35_mem_F3/F4"/>
</dbReference>
<reference evidence="4" key="1">
    <citation type="submission" date="2022-02" db="EMBL/GenBank/DDBJ databases">
        <title>Atlantic sturgeon de novo genome assembly.</title>
        <authorList>
            <person name="Stock M."/>
            <person name="Klopp C."/>
            <person name="Guiguen Y."/>
            <person name="Cabau C."/>
            <person name="Parinello H."/>
            <person name="Santidrian Yebra-Pimentel E."/>
            <person name="Kuhl H."/>
            <person name="Dirks R.P."/>
            <person name="Guessner J."/>
            <person name="Wuertz S."/>
            <person name="Du K."/>
            <person name="Schartl M."/>
        </authorList>
    </citation>
    <scope>NUCLEOTIDE SEQUENCE</scope>
    <source>
        <strain evidence="4">STURGEONOMICS-FGT-2020</strain>
        <tissue evidence="4">Whole blood</tissue>
    </source>
</reference>
<name>A0AAD8FV05_ACIOX</name>
<proteinExistence type="predicted"/>
<feature type="transmembrane region" description="Helical" evidence="2">
    <location>
        <begin position="280"/>
        <end position="300"/>
    </location>
</feature>
<evidence type="ECO:0000256" key="2">
    <source>
        <dbReference type="SAM" id="Phobius"/>
    </source>
</evidence>
<dbReference type="GO" id="GO:0016020">
    <property type="term" value="C:membrane"/>
    <property type="evidence" value="ECO:0007669"/>
    <property type="project" value="InterPro"/>
</dbReference>
<feature type="transmembrane region" description="Helical" evidence="2">
    <location>
        <begin position="231"/>
        <end position="249"/>
    </location>
</feature>
<keyword evidence="2" id="KW-1133">Transmembrane helix</keyword>
<keyword evidence="2" id="KW-0812">Transmembrane</keyword>
<keyword evidence="2" id="KW-0472">Membrane</keyword>
<comment type="caution">
    <text evidence="4">The sequence shown here is derived from an EMBL/GenBank/DDBJ whole genome shotgun (WGS) entry which is preliminary data.</text>
</comment>
<feature type="transmembrane region" description="Helical" evidence="2">
    <location>
        <begin position="306"/>
        <end position="326"/>
    </location>
</feature>
<dbReference type="InterPro" id="IPR000620">
    <property type="entry name" value="EamA_dom"/>
</dbReference>
<protein>
    <submittedName>
        <fullName evidence="4">Thiamine transporter SLC35F3 isoform X1</fullName>
    </submittedName>
</protein>
<evidence type="ECO:0000313" key="4">
    <source>
        <dbReference type="EMBL" id="KAK1154876.1"/>
    </source>
</evidence>
<feature type="transmembrane region" description="Helical" evidence="2">
    <location>
        <begin position="338"/>
        <end position="362"/>
    </location>
</feature>
<dbReference type="Proteomes" id="UP001230051">
    <property type="component" value="Unassembled WGS sequence"/>
</dbReference>
<evidence type="ECO:0000313" key="5">
    <source>
        <dbReference type="Proteomes" id="UP001230051"/>
    </source>
</evidence>
<dbReference type="SUPFAM" id="SSF103481">
    <property type="entry name" value="Multidrug resistance efflux transporter EmrE"/>
    <property type="match status" value="1"/>
</dbReference>
<feature type="region of interest" description="Disordered" evidence="1">
    <location>
        <begin position="471"/>
        <end position="497"/>
    </location>
</feature>
<feature type="transmembrane region" description="Helical" evidence="2">
    <location>
        <begin position="173"/>
        <end position="196"/>
    </location>
</feature>
<sequence length="497" mass="55329">MQNVWPPLCFSPCVTLSLPRRSAMQLLSDHSPRRLSDISSQLRQLRYLTVEDPIKEELKSARSFLDVNSALGDLSTIEVRILRITGYYRHSAQWSPSSYDPQRESPAQSVSVTTGVESESSETVVKPHCRWCPLGVLRKLAWGLMLACCVAVSWAGSTYIARLALHTINAPFFLTWFTTTWNLLFFPLYYVGHLFWAEKRQSPLKQFRESSGFLGEDGFTLRVFLRRTAPFCLLWNLTTYLYTLALWRISPTDAAAIFCCNKAFVFLLSWIILKERFMGVRIVAAILSITGIVMMAYADGFHSDSITGVALVVGSASSSALYKVLFKLLVGEVKFGEVAVFLSALGLCNLLLLSWLSLILYITRVEYWPSAQLVPWEQLCTLAALLLTFNVLVNFGIALTYPSLISVGVFLSVPANAALGLSLTRGLQFSEVRVAAAGIIGLGFLLLLLPERWDEAALRCLARITRERRREETQEEAGESSQSARGKGKPVVVAALA</sequence>
<feature type="domain" description="EamA" evidence="3">
    <location>
        <begin position="142"/>
        <end position="296"/>
    </location>
</feature>
<feature type="transmembrane region" description="Helical" evidence="2">
    <location>
        <begin position="255"/>
        <end position="273"/>
    </location>
</feature>
<dbReference type="EMBL" id="JAGXEW010000033">
    <property type="protein sequence ID" value="KAK1154876.1"/>
    <property type="molecule type" value="Genomic_DNA"/>
</dbReference>
<feature type="transmembrane region" description="Helical" evidence="2">
    <location>
        <begin position="382"/>
        <end position="401"/>
    </location>
</feature>
<organism evidence="4 5">
    <name type="scientific">Acipenser oxyrinchus oxyrinchus</name>
    <dbReference type="NCBI Taxonomy" id="40147"/>
    <lineage>
        <taxon>Eukaryota</taxon>
        <taxon>Metazoa</taxon>
        <taxon>Chordata</taxon>
        <taxon>Craniata</taxon>
        <taxon>Vertebrata</taxon>
        <taxon>Euteleostomi</taxon>
        <taxon>Actinopterygii</taxon>
        <taxon>Chondrostei</taxon>
        <taxon>Acipenseriformes</taxon>
        <taxon>Acipenseridae</taxon>
        <taxon>Acipenser</taxon>
    </lineage>
</organism>
<accession>A0AAD8FV05</accession>
<evidence type="ECO:0000259" key="3">
    <source>
        <dbReference type="Pfam" id="PF00892"/>
    </source>
</evidence>
<dbReference type="Pfam" id="PF00892">
    <property type="entry name" value="EamA"/>
    <property type="match status" value="1"/>
</dbReference>
<gene>
    <name evidence="4" type="primary">Slc35f4</name>
    <name evidence="4" type="ORF">AOXY_G27894</name>
</gene>
<evidence type="ECO:0000256" key="1">
    <source>
        <dbReference type="SAM" id="MobiDB-lite"/>
    </source>
</evidence>
<dbReference type="AlphaFoldDB" id="A0AAD8FV05"/>
<dbReference type="InterPro" id="IPR037185">
    <property type="entry name" value="EmrE-like"/>
</dbReference>